<comment type="caution">
    <text evidence="2">The sequence shown here is derived from an EMBL/GenBank/DDBJ whole genome shotgun (WGS) entry which is preliminary data.</text>
</comment>
<evidence type="ECO:0000256" key="1">
    <source>
        <dbReference type="SAM" id="Phobius"/>
    </source>
</evidence>
<name>A0ABW9XRX6_9BACL</name>
<dbReference type="Proteomes" id="UP000665561">
    <property type="component" value="Unassembled WGS sequence"/>
</dbReference>
<dbReference type="RefSeq" id="WP_161744219.1">
    <property type="nucleotide sequence ID" value="NZ_JAAAMV010000012.1"/>
</dbReference>
<feature type="transmembrane region" description="Helical" evidence="1">
    <location>
        <begin position="46"/>
        <end position="64"/>
    </location>
</feature>
<gene>
    <name evidence="2" type="ORF">GT019_16125</name>
</gene>
<organism evidence="2 3">
    <name type="scientific">Paenibacillus glycinis</name>
    <dbReference type="NCBI Taxonomy" id="2697035"/>
    <lineage>
        <taxon>Bacteria</taxon>
        <taxon>Bacillati</taxon>
        <taxon>Bacillota</taxon>
        <taxon>Bacilli</taxon>
        <taxon>Bacillales</taxon>
        <taxon>Paenibacillaceae</taxon>
        <taxon>Paenibacillus</taxon>
    </lineage>
</organism>
<dbReference type="EMBL" id="JAAAMV010000012">
    <property type="protein sequence ID" value="NBD25410.1"/>
    <property type="molecule type" value="Genomic_DNA"/>
</dbReference>
<feature type="transmembrane region" description="Helical" evidence="1">
    <location>
        <begin position="226"/>
        <end position="247"/>
    </location>
</feature>
<keyword evidence="1" id="KW-0812">Transmembrane</keyword>
<feature type="transmembrane region" description="Helical" evidence="1">
    <location>
        <begin position="151"/>
        <end position="172"/>
    </location>
</feature>
<feature type="transmembrane region" description="Helical" evidence="1">
    <location>
        <begin position="76"/>
        <end position="94"/>
    </location>
</feature>
<proteinExistence type="predicted"/>
<keyword evidence="1" id="KW-1133">Transmembrane helix</keyword>
<feature type="transmembrane region" description="Helical" evidence="1">
    <location>
        <begin position="124"/>
        <end position="145"/>
    </location>
</feature>
<keyword evidence="3" id="KW-1185">Reference proteome</keyword>
<accession>A0ABW9XRX6</accession>
<reference evidence="2 3" key="1">
    <citation type="submission" date="2020-01" db="EMBL/GenBank/DDBJ databases">
        <title>Paenibacillus soybeanensis sp. nov. isolated from the nodules of soybean (Glycine max(L.) Merr).</title>
        <authorList>
            <person name="Wang H."/>
        </authorList>
    </citation>
    <scope>NUCLEOTIDE SEQUENCE [LARGE SCALE GENOMIC DNA]</scope>
    <source>
        <strain evidence="2 3">T1</strain>
    </source>
</reference>
<protein>
    <recommendedName>
        <fullName evidence="4">ABC transporter permease</fullName>
    </recommendedName>
</protein>
<feature type="transmembrane region" description="Helical" evidence="1">
    <location>
        <begin position="203"/>
        <end position="220"/>
    </location>
</feature>
<evidence type="ECO:0000313" key="3">
    <source>
        <dbReference type="Proteomes" id="UP000665561"/>
    </source>
</evidence>
<evidence type="ECO:0008006" key="4">
    <source>
        <dbReference type="Google" id="ProtNLM"/>
    </source>
</evidence>
<evidence type="ECO:0000313" key="2">
    <source>
        <dbReference type="EMBL" id="NBD25410.1"/>
    </source>
</evidence>
<keyword evidence="1" id="KW-0472">Membrane</keyword>
<sequence>MNTITLGETNALFGGISLEKLTQKDWLDFINRLQERERQKTTSGGINNWVLFVAIGAMGYFVFPEIPLMLINVDRLILYTAIFLNFSNSLFQPFHQEFRVHKIINYRKTEAPILEIQCRKIMKFYELTVGLIAIALTSFSIILNSDIRLDILIILGITVFSMLTFGLMSVFVKIPNRNFQRIENVFNGNDFSLFIRFIKSHQIYISLYPLVMIITVYHFNNTDLRIALFGLIFVLIILLFQFIIVIFTKRLKIAWLEDFEREIIISELSDYEIRKKLRETYFKLSHIDDFF</sequence>